<reference evidence="2" key="5">
    <citation type="journal article" date="2021" name="PeerJ">
        <title>Extensive microbial diversity within the chicken gut microbiome revealed by metagenomics and culture.</title>
        <authorList>
            <person name="Gilroy R."/>
            <person name="Ravi A."/>
            <person name="Getino M."/>
            <person name="Pursley I."/>
            <person name="Horton D.L."/>
            <person name="Alikhan N.F."/>
            <person name="Baker D."/>
            <person name="Gharbi K."/>
            <person name="Hall N."/>
            <person name="Watson M."/>
            <person name="Adriaenssens E.M."/>
            <person name="Foster-Nyarko E."/>
            <person name="Jarju S."/>
            <person name="Secka A."/>
            <person name="Antonio M."/>
            <person name="Oren A."/>
            <person name="Chaudhuri R.R."/>
            <person name="La Ragione R."/>
            <person name="Hildebrand F."/>
            <person name="Pallen M.J."/>
        </authorList>
    </citation>
    <scope>NUCLEOTIDE SEQUENCE</scope>
    <source>
        <strain evidence="2">CHK189-29639</strain>
    </source>
</reference>
<dbReference type="RefSeq" id="WP_081534283.1">
    <property type="nucleotide sequence ID" value="NZ_JADCKI010000002.1"/>
</dbReference>
<evidence type="ECO:0000313" key="6">
    <source>
        <dbReference type="Proteomes" id="UP000192575"/>
    </source>
</evidence>
<reference evidence="3 6" key="1">
    <citation type="submission" date="2017-03" db="EMBL/GenBank/DDBJ databases">
        <title>Phylogenomics and comparative genomics of Lactobacillus salivarius, a mammalian gut commensal.</title>
        <authorList>
            <person name="Harris H.M."/>
        </authorList>
    </citation>
    <scope>NUCLEOTIDE SEQUENCE [LARGE SCALE GENOMIC DNA]</scope>
    <source>
        <strain evidence="3 6">JCM 1047</strain>
    </source>
</reference>
<comment type="caution">
    <text evidence="3">The sequence shown here is derived from an EMBL/GenBank/DDBJ whole genome shotgun (WGS) entry which is preliminary data.</text>
</comment>
<keyword evidence="1" id="KW-1133">Transmembrane helix</keyword>
<evidence type="ECO:0000313" key="3">
    <source>
        <dbReference type="EMBL" id="OQQ90515.1"/>
    </source>
</evidence>
<sequence>MFKRKRYWYFNSIVTYNFAKTLIFIFFILAFLSIKNILTQSQRNDYGLIWGIVFLLNMYIDYQFLDDDWLKPKKGESRSNIIRFIKWIYVKIHRKNEKH</sequence>
<organism evidence="3 6">
    <name type="scientific">Ligilactobacillus salivarius</name>
    <dbReference type="NCBI Taxonomy" id="1624"/>
    <lineage>
        <taxon>Bacteria</taxon>
        <taxon>Bacillati</taxon>
        <taxon>Bacillota</taxon>
        <taxon>Bacilli</taxon>
        <taxon>Lactobacillales</taxon>
        <taxon>Lactobacillaceae</taxon>
        <taxon>Ligilactobacillus</taxon>
    </lineage>
</organism>
<dbReference type="Proteomes" id="UP000759256">
    <property type="component" value="Unassembled WGS sequence"/>
</dbReference>
<accession>A0A1V9RBF0</accession>
<dbReference type="Proteomes" id="UP000192575">
    <property type="component" value="Unassembled WGS sequence"/>
</dbReference>
<dbReference type="EMBL" id="NFHF01000005">
    <property type="protein sequence ID" value="OUN18998.1"/>
    <property type="molecule type" value="Genomic_DNA"/>
</dbReference>
<gene>
    <name evidence="4" type="ORF">B5G36_03165</name>
    <name evidence="3" type="ORF">B6U56_04315</name>
    <name evidence="5" type="ORF">DB362_04680</name>
    <name evidence="2" type="ORF">K8V06_04920</name>
</gene>
<keyword evidence="1" id="KW-0472">Membrane</keyword>
<name>A0A1V9RBF0_9LACO</name>
<reference evidence="2" key="6">
    <citation type="submission" date="2021-09" db="EMBL/GenBank/DDBJ databases">
        <authorList>
            <person name="Gilroy R."/>
        </authorList>
    </citation>
    <scope>NUCLEOTIDE SEQUENCE</scope>
    <source>
        <strain evidence="2">CHK189-29639</strain>
    </source>
</reference>
<reference evidence="4" key="3">
    <citation type="journal article" date="2018" name="BMC Genomics">
        <title>Whole genome sequencing and function prediction of 133 gut anaerobes isolated from chicken caecum in pure cultures.</title>
        <authorList>
            <person name="Medvecky M."/>
            <person name="Cejkova D."/>
            <person name="Polansky O."/>
            <person name="Karasova D."/>
            <person name="Kubasova T."/>
            <person name="Cizek A."/>
            <person name="Rychlik I."/>
        </authorList>
    </citation>
    <scope>NUCLEOTIDE SEQUENCE</scope>
    <source>
        <strain evidence="4">An84</strain>
    </source>
</reference>
<evidence type="ECO:0000313" key="4">
    <source>
        <dbReference type="EMBL" id="OUN18998.1"/>
    </source>
</evidence>
<evidence type="ECO:0000313" key="5">
    <source>
        <dbReference type="EMBL" id="PWG53220.1"/>
    </source>
</evidence>
<evidence type="ECO:0000313" key="2">
    <source>
        <dbReference type="EMBL" id="HJG15464.1"/>
    </source>
</evidence>
<keyword evidence="1" id="KW-0812">Transmembrane</keyword>
<dbReference type="Proteomes" id="UP000196255">
    <property type="component" value="Unassembled WGS sequence"/>
</dbReference>
<dbReference type="EMBL" id="QFAS01000005">
    <property type="protein sequence ID" value="PWG53220.1"/>
    <property type="molecule type" value="Genomic_DNA"/>
</dbReference>
<feature type="transmembrane region" description="Helical" evidence="1">
    <location>
        <begin position="46"/>
        <end position="65"/>
    </location>
</feature>
<dbReference type="AlphaFoldDB" id="A0A1V9RBF0"/>
<dbReference type="EMBL" id="DYVK01000049">
    <property type="protein sequence ID" value="HJG15464.1"/>
    <property type="molecule type" value="Genomic_DNA"/>
</dbReference>
<proteinExistence type="predicted"/>
<dbReference type="Proteomes" id="UP000245607">
    <property type="component" value="Unassembled WGS sequence"/>
</dbReference>
<evidence type="ECO:0000313" key="7">
    <source>
        <dbReference type="Proteomes" id="UP000196255"/>
    </source>
</evidence>
<feature type="transmembrane region" description="Helical" evidence="1">
    <location>
        <begin position="7"/>
        <end position="34"/>
    </location>
</feature>
<evidence type="ECO:0000313" key="8">
    <source>
        <dbReference type="Proteomes" id="UP000245607"/>
    </source>
</evidence>
<evidence type="ECO:0000256" key="1">
    <source>
        <dbReference type="SAM" id="Phobius"/>
    </source>
</evidence>
<reference evidence="5 8" key="4">
    <citation type="submission" date="2018-05" db="EMBL/GenBank/DDBJ databases">
        <title>Lactobacillus salivarius genome sequencing and assembly.</title>
        <authorList>
            <person name="Audisio C."/>
            <person name="Albarracin L."/>
            <person name="Torres M.J."/>
            <person name="Hebert E.M."/>
            <person name="Saavedra L."/>
        </authorList>
    </citation>
    <scope>NUCLEOTIDE SEQUENCE [LARGE SCALE GENOMIC DNA]</scope>
    <source>
        <strain evidence="5 8">A3iob</strain>
    </source>
</reference>
<dbReference type="EMBL" id="NBEF01000017">
    <property type="protein sequence ID" value="OQQ90515.1"/>
    <property type="molecule type" value="Genomic_DNA"/>
</dbReference>
<reference evidence="7" key="2">
    <citation type="submission" date="2017-04" db="EMBL/GenBank/DDBJ databases">
        <title>Function of individual gut microbiota members based on whole genome sequencing of pure cultures obtained from chicken caecum.</title>
        <authorList>
            <person name="Medvecky M."/>
            <person name="Cejkova D."/>
            <person name="Polansky O."/>
            <person name="Karasova D."/>
            <person name="Kubasova T."/>
            <person name="Cizek A."/>
            <person name="Rychlik I."/>
        </authorList>
    </citation>
    <scope>NUCLEOTIDE SEQUENCE [LARGE SCALE GENOMIC DNA]</scope>
    <source>
        <strain evidence="7">An84</strain>
    </source>
</reference>
<protein>
    <submittedName>
        <fullName evidence="3">Uncharacterized protein</fullName>
    </submittedName>
</protein>